<feature type="chain" id="PRO_5019371470" evidence="9">
    <location>
        <begin position="19"/>
        <end position="636"/>
    </location>
</feature>
<gene>
    <name evidence="12" type="ORF">B296_00051062</name>
</gene>
<dbReference type="InterPro" id="IPR025846">
    <property type="entry name" value="TBL_N"/>
</dbReference>
<feature type="domain" description="Trichome birefringence-like C-terminal" evidence="10">
    <location>
        <begin position="336"/>
        <end position="453"/>
    </location>
</feature>
<keyword evidence="5" id="KW-1133">Transmembrane helix</keyword>
<dbReference type="InterPro" id="IPR029962">
    <property type="entry name" value="TBL"/>
</dbReference>
<accession>A0A426Y0I8</accession>
<keyword evidence="4" id="KW-0735">Signal-anchor</keyword>
<evidence type="ECO:0000256" key="8">
    <source>
        <dbReference type="SAM" id="MobiDB-lite"/>
    </source>
</evidence>
<evidence type="ECO:0000256" key="7">
    <source>
        <dbReference type="ARBA" id="ARBA00023136"/>
    </source>
</evidence>
<evidence type="ECO:0000256" key="6">
    <source>
        <dbReference type="ARBA" id="ARBA00023034"/>
    </source>
</evidence>
<dbReference type="EMBL" id="AMZH03016030">
    <property type="protein sequence ID" value="RRT45140.1"/>
    <property type="molecule type" value="Genomic_DNA"/>
</dbReference>
<comment type="caution">
    <text evidence="12">The sequence shown here is derived from an EMBL/GenBank/DDBJ whole genome shotgun (WGS) entry which is preliminary data.</text>
</comment>
<feature type="signal peptide" evidence="9">
    <location>
        <begin position="1"/>
        <end position="18"/>
    </location>
</feature>
<keyword evidence="7" id="KW-0472">Membrane</keyword>
<dbReference type="GO" id="GO:1990538">
    <property type="term" value="F:xylan O-acetyltransferase activity"/>
    <property type="evidence" value="ECO:0007669"/>
    <property type="project" value="UniProtKB-ARBA"/>
</dbReference>
<keyword evidence="6" id="KW-0333">Golgi apparatus</keyword>
<dbReference type="AlphaFoldDB" id="A0A426Y0I8"/>
<evidence type="ECO:0000313" key="13">
    <source>
        <dbReference type="Proteomes" id="UP000287651"/>
    </source>
</evidence>
<evidence type="ECO:0000256" key="5">
    <source>
        <dbReference type="ARBA" id="ARBA00022989"/>
    </source>
</evidence>
<evidence type="ECO:0000256" key="1">
    <source>
        <dbReference type="ARBA" id="ARBA00004323"/>
    </source>
</evidence>
<evidence type="ECO:0000256" key="4">
    <source>
        <dbReference type="ARBA" id="ARBA00022968"/>
    </source>
</evidence>
<keyword evidence="9" id="KW-0732">Signal</keyword>
<sequence>YVSFLCLLHAAVPTATFSFSSDNRSLSAVTFEVSSSPSSCSTSHYLVDIVKENIGRVLKLDSVQIGGSIWLTADVLVFNTWHWWLSTGSRQEWDYMQDGDHTVKDMNRTVAFSRALATWANWVDSSINSSTTRVGTEWGEKGRTCEGETEPSSPSAYYGGPIPQEAIVKRQLSNMSKPVYLFDISYLSQLRKDAHPSKYNGVSYRNDCSHWCVRAYVAPTVTPASRIISLSCIFVGFNIETMISVVLLLMSSMAMACNVFDGSWVYDESYPLYDSWSCPFIHGDFDCLRYGRPDTSYLKFRWQPAGACHLPRSVLRFWFPARRIMYQKCVEMYACRFDGVDLMKRLEGKKIMFVGDSLSVNQYDSLLCLLHAVSPNSTFIRSQHDFLWGVVFEEYNVTVMYYMSHYLVDVVVEKIGRVLNLDTITSGADWLIADVLIFNTWHWWPATGVRQQYVNITADVSLSPVLMPTLNHGDCNVESLCRGSRWDSVRDGNRTLKDMDRTTAFSKAVSTWANWVDANVNPSTTRVFFQGISPVHVSGEEWGEKGSTCEGQTEPSSPSAYYAGPVPQEAIVKKLVRNMTKPAYLFDISYLSQLRKDAHPSKYNGVNFTNDCSHWCIAGLPDTWNQLLYAALIHRI</sequence>
<name>A0A426Y0I8_ENSVE</name>
<comment type="similarity">
    <text evidence="2">Belongs to the PC-esterase family. TBL subfamily.</text>
</comment>
<dbReference type="Pfam" id="PF13839">
    <property type="entry name" value="PC-Esterase"/>
    <property type="match status" value="3"/>
</dbReference>
<evidence type="ECO:0000259" key="11">
    <source>
        <dbReference type="Pfam" id="PF14416"/>
    </source>
</evidence>
<evidence type="ECO:0000313" key="12">
    <source>
        <dbReference type="EMBL" id="RRT45140.1"/>
    </source>
</evidence>
<dbReference type="InterPro" id="IPR026057">
    <property type="entry name" value="TBL_C"/>
</dbReference>
<feature type="region of interest" description="Disordered" evidence="8">
    <location>
        <begin position="133"/>
        <end position="154"/>
    </location>
</feature>
<dbReference type="PANTHER" id="PTHR32285:SF177">
    <property type="entry name" value="OS01G0217000 PROTEIN"/>
    <property type="match status" value="1"/>
</dbReference>
<proteinExistence type="inferred from homology"/>
<evidence type="ECO:0000256" key="3">
    <source>
        <dbReference type="ARBA" id="ARBA00022692"/>
    </source>
</evidence>
<feature type="non-terminal residue" evidence="12">
    <location>
        <position position="1"/>
    </location>
</feature>
<evidence type="ECO:0000259" key="10">
    <source>
        <dbReference type="Pfam" id="PF13839"/>
    </source>
</evidence>
<keyword evidence="3" id="KW-0812">Transmembrane</keyword>
<evidence type="ECO:0000256" key="2">
    <source>
        <dbReference type="ARBA" id="ARBA00007727"/>
    </source>
</evidence>
<dbReference type="GO" id="GO:0000139">
    <property type="term" value="C:Golgi membrane"/>
    <property type="evidence" value="ECO:0007669"/>
    <property type="project" value="UniProtKB-SubCell"/>
</dbReference>
<organism evidence="12 13">
    <name type="scientific">Ensete ventricosum</name>
    <name type="common">Abyssinian banana</name>
    <name type="synonym">Musa ensete</name>
    <dbReference type="NCBI Taxonomy" id="4639"/>
    <lineage>
        <taxon>Eukaryota</taxon>
        <taxon>Viridiplantae</taxon>
        <taxon>Streptophyta</taxon>
        <taxon>Embryophyta</taxon>
        <taxon>Tracheophyta</taxon>
        <taxon>Spermatophyta</taxon>
        <taxon>Magnoliopsida</taxon>
        <taxon>Liliopsida</taxon>
        <taxon>Zingiberales</taxon>
        <taxon>Musaceae</taxon>
        <taxon>Ensete</taxon>
    </lineage>
</organism>
<protein>
    <submittedName>
        <fullName evidence="12">Uncharacterized protein</fullName>
    </submittedName>
</protein>
<feature type="domain" description="Trichome birefringence-like C-terminal" evidence="10">
    <location>
        <begin position="2"/>
        <end position="213"/>
    </location>
</feature>
<comment type="subcellular location">
    <subcellularLocation>
        <location evidence="1">Golgi apparatus membrane</location>
        <topology evidence="1">Single-pass type II membrane protein</topology>
    </subcellularLocation>
</comment>
<dbReference type="Proteomes" id="UP000287651">
    <property type="component" value="Unassembled WGS sequence"/>
</dbReference>
<feature type="domain" description="Trichome birefringence-like N-terminal" evidence="11">
    <location>
        <begin position="256"/>
        <end position="306"/>
    </location>
</feature>
<dbReference type="Pfam" id="PF14416">
    <property type="entry name" value="PMR5N"/>
    <property type="match status" value="1"/>
</dbReference>
<dbReference type="PANTHER" id="PTHR32285">
    <property type="entry name" value="PROTEIN TRICHOME BIREFRINGENCE-LIKE 9-RELATED"/>
    <property type="match status" value="1"/>
</dbReference>
<evidence type="ECO:0000256" key="9">
    <source>
        <dbReference type="SAM" id="SignalP"/>
    </source>
</evidence>
<feature type="domain" description="Trichome birefringence-like C-terminal" evidence="10">
    <location>
        <begin position="482"/>
        <end position="630"/>
    </location>
</feature>
<reference evidence="12 13" key="1">
    <citation type="journal article" date="2014" name="Agronomy (Basel)">
        <title>A Draft Genome Sequence for Ensete ventricosum, the Drought-Tolerant Tree Against Hunger.</title>
        <authorList>
            <person name="Harrison J."/>
            <person name="Moore K.A."/>
            <person name="Paszkiewicz K."/>
            <person name="Jones T."/>
            <person name="Grant M."/>
            <person name="Ambacheew D."/>
            <person name="Muzemil S."/>
            <person name="Studholme D.J."/>
        </authorList>
    </citation>
    <scope>NUCLEOTIDE SEQUENCE [LARGE SCALE GENOMIC DNA]</scope>
</reference>